<evidence type="ECO:0000313" key="3">
    <source>
        <dbReference type="RefSeq" id="XP_033580397.1"/>
    </source>
</evidence>
<reference evidence="3" key="3">
    <citation type="submission" date="2025-04" db="UniProtKB">
        <authorList>
            <consortium name="RefSeq"/>
        </authorList>
    </citation>
    <scope>IDENTIFICATION</scope>
    <source>
        <strain evidence="3">CBS 304.34</strain>
    </source>
</reference>
<evidence type="ECO:0000313" key="1">
    <source>
        <dbReference type="EMBL" id="KAF2813433.1"/>
    </source>
</evidence>
<proteinExistence type="predicted"/>
<accession>A0A6A6YYC2</accession>
<dbReference type="GeneID" id="54464336"/>
<dbReference type="AlphaFoldDB" id="A0A6A6YYC2"/>
<keyword evidence="2" id="KW-1185">Reference proteome</keyword>
<reference evidence="3" key="2">
    <citation type="submission" date="2020-04" db="EMBL/GenBank/DDBJ databases">
        <authorList>
            <consortium name="NCBI Genome Project"/>
        </authorList>
    </citation>
    <scope>NUCLEOTIDE SEQUENCE</scope>
    <source>
        <strain evidence="3">CBS 304.34</strain>
    </source>
</reference>
<protein>
    <submittedName>
        <fullName evidence="1 3">Uncharacterized protein</fullName>
    </submittedName>
</protein>
<dbReference type="RefSeq" id="XP_033580397.1">
    <property type="nucleotide sequence ID" value="XM_033723443.1"/>
</dbReference>
<name>A0A6A6YYC2_9PEZI</name>
<dbReference type="EMBL" id="MU003696">
    <property type="protein sequence ID" value="KAF2813433.1"/>
    <property type="molecule type" value="Genomic_DNA"/>
</dbReference>
<reference evidence="1 3" key="1">
    <citation type="journal article" date="2020" name="Stud. Mycol.">
        <title>101 Dothideomycetes genomes: a test case for predicting lifestyles and emergence of pathogens.</title>
        <authorList>
            <person name="Haridas S."/>
            <person name="Albert R."/>
            <person name="Binder M."/>
            <person name="Bloem J."/>
            <person name="Labutti K."/>
            <person name="Salamov A."/>
            <person name="Andreopoulos B."/>
            <person name="Baker S."/>
            <person name="Barry K."/>
            <person name="Bills G."/>
            <person name="Bluhm B."/>
            <person name="Cannon C."/>
            <person name="Castanera R."/>
            <person name="Culley D."/>
            <person name="Daum C."/>
            <person name="Ezra D."/>
            <person name="Gonzalez J."/>
            <person name="Henrissat B."/>
            <person name="Kuo A."/>
            <person name="Liang C."/>
            <person name="Lipzen A."/>
            <person name="Lutzoni F."/>
            <person name="Magnuson J."/>
            <person name="Mondo S."/>
            <person name="Nolan M."/>
            <person name="Ohm R."/>
            <person name="Pangilinan J."/>
            <person name="Park H.-J."/>
            <person name="Ramirez L."/>
            <person name="Alfaro M."/>
            <person name="Sun H."/>
            <person name="Tritt A."/>
            <person name="Yoshinaga Y."/>
            <person name="Zwiers L.-H."/>
            <person name="Turgeon B."/>
            <person name="Goodwin S."/>
            <person name="Spatafora J."/>
            <person name="Crous P."/>
            <person name="Grigoriev I."/>
        </authorList>
    </citation>
    <scope>NUCLEOTIDE SEQUENCE</scope>
    <source>
        <strain evidence="1 3">CBS 304.34</strain>
    </source>
</reference>
<evidence type="ECO:0000313" key="2">
    <source>
        <dbReference type="Proteomes" id="UP000504636"/>
    </source>
</evidence>
<organism evidence="1">
    <name type="scientific">Mytilinidion resinicola</name>
    <dbReference type="NCBI Taxonomy" id="574789"/>
    <lineage>
        <taxon>Eukaryota</taxon>
        <taxon>Fungi</taxon>
        <taxon>Dikarya</taxon>
        <taxon>Ascomycota</taxon>
        <taxon>Pezizomycotina</taxon>
        <taxon>Dothideomycetes</taxon>
        <taxon>Pleosporomycetidae</taxon>
        <taxon>Mytilinidiales</taxon>
        <taxon>Mytilinidiaceae</taxon>
        <taxon>Mytilinidion</taxon>
    </lineage>
</organism>
<sequence>MNKEPKVIRLGSRKIQQLALLRRGSKSKEAAQQHVGTERHFVLYSLRLSARHLKGQNPIDAHVKAGHFSCRQFVSAAAPTFPVQRDPIRSPQPGTLLLITDSMRRSPGTGYGSATGSLINFYAARACLPYPWRQPDDIVIYIHSTLLLIAFNNSKQPRGIFQPVGNLEHIESTRYSLGLDAKNASHERGKRCNLKSTTPVGTVHGRAALKGWVAPLVVETSQGAGSLGTTIYISPLSLGDRPPEASDDALPNGVIARRRLGKVHADVETARLRRRAMQVKRYSFDSSAGIDEAGLICASGHGAALGTLPALIAHAKRNYLRGQHFQHDLYLWIPAGSAGSGCRAWHVLLEPGSQDERKTGWDGHATAPAAA</sequence>
<gene>
    <name evidence="1 3" type="ORF">BDZ99DRAFT_496430</name>
</gene>
<dbReference type="Proteomes" id="UP000504636">
    <property type="component" value="Unplaced"/>
</dbReference>